<organism evidence="10 11">
    <name type="scientific">Ligilactobacillus araffinosus DSM 20653</name>
    <dbReference type="NCBI Taxonomy" id="1423820"/>
    <lineage>
        <taxon>Bacteria</taxon>
        <taxon>Bacillati</taxon>
        <taxon>Bacillota</taxon>
        <taxon>Bacilli</taxon>
        <taxon>Lactobacillales</taxon>
        <taxon>Lactobacillaceae</taxon>
        <taxon>Ligilactobacillus</taxon>
    </lineage>
</organism>
<keyword evidence="11" id="KW-1185">Reference proteome</keyword>
<dbReference type="SMART" id="SM00382">
    <property type="entry name" value="AAA"/>
    <property type="match status" value="2"/>
</dbReference>
<evidence type="ECO:0000256" key="1">
    <source>
        <dbReference type="ARBA" id="ARBA00022737"/>
    </source>
</evidence>
<sequence>MENYDFTAASQRALKYINSLSIGDQKRQLGTADLLWGLANSTPSIAAVVLSSEGLLSNEILNEMERIGNHENGGNIETKGGYTPGLKATFKLAKRIAGLLKSDKIGTEHLLLALLAAPDSLAVRILKNLDIDVANVKRTTLLQLGFAPSELSRIRKEAENPRKKKSLIEELGRDLTKMARNEEIDPISGREKEINRVIEILMRRSKNNPVLLGEPGVGKTAIAEGLAQRIADGEVPNELADKRIVSLDMGTLVAGTKYRGEFEDRVKKILREIKDAGDIILFVDEMHTMVGAGGAEGAIDASNIMKPALARGEIQLLGATTLDEYHKYIEKDAALERRFATVKVEEPSKNEAFEIISNLRVEYEEFHHVLISDEVIQAAINLSKRYIPDRFLPDKAIDVLDEAAVRAHLRDNQNNESQIGQLRLQQKKLKRKIDFDLTTRHMDDLVSAQKEYEHNQKQLKQYEEQANDEDRQKVKVTSEDVATIISEWTNVPVTQISKTESERLLNLEKTLHQRVIGQNEAISSIAKAIRRSRSGLADPHRPIGSFMFLGPTGVGKTELAKALAASVFGSEDSMIRIDMSEYMEKFASSRLVGAPPGYVGHDEGGQLTDKVRENPYSVVLLDEVEKAHPDIFNLLLQVLDDGFLTDSKGRKIDFRNTIIIMTSNLGATDLRDEKEVGFGAATPENEYRAMSQKIHQRLKRTFRPEFLNRIDDVLVFHSLSKDELHQIVKLMAQKVIKRVAVQGVNLKITPAAIDTIAKKGYNPEYGARPLRRALQTEVEDRLSEALLSGELNSASKVIIGSQKGKITLKVKK</sequence>
<dbReference type="AlphaFoldDB" id="A0A0R1ZNI1"/>
<dbReference type="GO" id="GO:0016887">
    <property type="term" value="F:ATP hydrolysis activity"/>
    <property type="evidence" value="ECO:0007669"/>
    <property type="project" value="InterPro"/>
</dbReference>
<evidence type="ECO:0000256" key="5">
    <source>
        <dbReference type="ARBA" id="ARBA00025613"/>
    </source>
</evidence>
<dbReference type="InterPro" id="IPR003593">
    <property type="entry name" value="AAA+_ATPase"/>
</dbReference>
<dbReference type="Gene3D" id="4.10.860.10">
    <property type="entry name" value="UVR domain"/>
    <property type="match status" value="1"/>
</dbReference>
<dbReference type="GO" id="GO:0006508">
    <property type="term" value="P:proteolysis"/>
    <property type="evidence" value="ECO:0007669"/>
    <property type="project" value="UniProtKB-KW"/>
</dbReference>
<dbReference type="Proteomes" id="UP000051291">
    <property type="component" value="Unassembled WGS sequence"/>
</dbReference>
<dbReference type="SUPFAM" id="SSF52540">
    <property type="entry name" value="P-loop containing nucleoside triphosphate hydrolases"/>
    <property type="match status" value="2"/>
</dbReference>
<evidence type="ECO:0000256" key="4">
    <source>
        <dbReference type="ARBA" id="ARBA00023186"/>
    </source>
</evidence>
<dbReference type="InterPro" id="IPR018368">
    <property type="entry name" value="ClpA/B_CS1"/>
</dbReference>
<evidence type="ECO:0000256" key="2">
    <source>
        <dbReference type="ARBA" id="ARBA00022741"/>
    </source>
</evidence>
<gene>
    <name evidence="10" type="ORF">FC64_GL000002</name>
</gene>
<evidence type="ECO:0000313" key="11">
    <source>
        <dbReference type="Proteomes" id="UP000051291"/>
    </source>
</evidence>
<dbReference type="InterPro" id="IPR027417">
    <property type="entry name" value="P-loop_NTPase"/>
</dbReference>
<dbReference type="PRINTS" id="PR00300">
    <property type="entry name" value="CLPPROTEASEA"/>
</dbReference>
<dbReference type="PROSITE" id="PS00871">
    <property type="entry name" value="CLPAB_2"/>
    <property type="match status" value="1"/>
</dbReference>
<comment type="similarity">
    <text evidence="7">Belongs to the ClpA/ClpB family.</text>
</comment>
<dbReference type="PATRIC" id="fig|1423820.4.peg.2"/>
<dbReference type="STRING" id="1423820.FC64_GL000002"/>
<evidence type="ECO:0000259" key="9">
    <source>
        <dbReference type="PROSITE" id="PS51903"/>
    </source>
</evidence>
<dbReference type="PANTHER" id="PTHR11638">
    <property type="entry name" value="ATP-DEPENDENT CLP PROTEASE"/>
    <property type="match status" value="1"/>
</dbReference>
<dbReference type="FunFam" id="3.40.50.300:FF:000010">
    <property type="entry name" value="Chaperone clpB 1, putative"/>
    <property type="match status" value="1"/>
</dbReference>
<keyword evidence="3 7" id="KW-0067">ATP-binding</keyword>
<dbReference type="SMART" id="SM01086">
    <property type="entry name" value="ClpB_D2-small"/>
    <property type="match status" value="1"/>
</dbReference>
<dbReference type="InterPro" id="IPR003959">
    <property type="entry name" value="ATPase_AAA_core"/>
</dbReference>
<keyword evidence="4 7" id="KW-0143">Chaperone</keyword>
<keyword evidence="10" id="KW-0378">Hydrolase</keyword>
<dbReference type="Gene3D" id="3.40.50.300">
    <property type="entry name" value="P-loop containing nucleotide triphosphate hydrolases"/>
    <property type="match status" value="2"/>
</dbReference>
<accession>A0A0R1ZNI1</accession>
<dbReference type="PROSITE" id="PS51903">
    <property type="entry name" value="CLP_R"/>
    <property type="match status" value="1"/>
</dbReference>
<dbReference type="CDD" id="cd00009">
    <property type="entry name" value="AAA"/>
    <property type="match status" value="1"/>
</dbReference>
<dbReference type="PROSITE" id="PS00870">
    <property type="entry name" value="CLPAB_1"/>
    <property type="match status" value="1"/>
</dbReference>
<dbReference type="Pfam" id="PF07724">
    <property type="entry name" value="AAA_2"/>
    <property type="match status" value="1"/>
</dbReference>
<keyword evidence="1 6" id="KW-0677">Repeat</keyword>
<evidence type="ECO:0000313" key="10">
    <source>
        <dbReference type="EMBL" id="KRM53081.1"/>
    </source>
</evidence>
<dbReference type="GO" id="GO:0005737">
    <property type="term" value="C:cytoplasm"/>
    <property type="evidence" value="ECO:0007669"/>
    <property type="project" value="TreeGrafter"/>
</dbReference>
<dbReference type="Pfam" id="PF17871">
    <property type="entry name" value="AAA_lid_9"/>
    <property type="match status" value="1"/>
</dbReference>
<reference evidence="10 11" key="1">
    <citation type="journal article" date="2015" name="Genome Announc.">
        <title>Expanding the biotechnology potential of lactobacilli through comparative genomics of 213 strains and associated genera.</title>
        <authorList>
            <person name="Sun Z."/>
            <person name="Harris H.M."/>
            <person name="McCann A."/>
            <person name="Guo C."/>
            <person name="Argimon S."/>
            <person name="Zhang W."/>
            <person name="Yang X."/>
            <person name="Jeffery I.B."/>
            <person name="Cooney J.C."/>
            <person name="Kagawa T.F."/>
            <person name="Liu W."/>
            <person name="Song Y."/>
            <person name="Salvetti E."/>
            <person name="Wrobel A."/>
            <person name="Rasinkangas P."/>
            <person name="Parkhill J."/>
            <person name="Rea M.C."/>
            <person name="O'Sullivan O."/>
            <person name="Ritari J."/>
            <person name="Douillard F.P."/>
            <person name="Paul Ross R."/>
            <person name="Yang R."/>
            <person name="Briner A.E."/>
            <person name="Felis G.E."/>
            <person name="de Vos W.M."/>
            <person name="Barrangou R."/>
            <person name="Klaenhammer T.R."/>
            <person name="Caufield P.W."/>
            <person name="Cui Y."/>
            <person name="Zhang H."/>
            <person name="O'Toole P.W."/>
        </authorList>
    </citation>
    <scope>NUCLEOTIDE SEQUENCE [LARGE SCALE GENOMIC DNA]</scope>
    <source>
        <strain evidence="10 11">DSM 20653</strain>
    </source>
</reference>
<protein>
    <submittedName>
        <fullName evidence="10">ATP-binding Clp protease subunit</fullName>
    </submittedName>
</protein>
<dbReference type="PANTHER" id="PTHR11638:SF18">
    <property type="entry name" value="HEAT SHOCK PROTEIN 104"/>
    <property type="match status" value="1"/>
</dbReference>
<evidence type="ECO:0000256" key="7">
    <source>
        <dbReference type="RuleBase" id="RU004432"/>
    </source>
</evidence>
<dbReference type="Pfam" id="PF10431">
    <property type="entry name" value="ClpB_D2-small"/>
    <property type="match status" value="1"/>
</dbReference>
<evidence type="ECO:0000256" key="3">
    <source>
        <dbReference type="ARBA" id="ARBA00022840"/>
    </source>
</evidence>
<dbReference type="CDD" id="cd19499">
    <property type="entry name" value="RecA-like_ClpB_Hsp104-like"/>
    <property type="match status" value="1"/>
</dbReference>
<proteinExistence type="inferred from homology"/>
<dbReference type="RefSeq" id="WP_057906199.1">
    <property type="nucleotide sequence ID" value="NZ_AYYZ01000008.1"/>
</dbReference>
<name>A0A0R1ZNI1_9LACO</name>
<keyword evidence="2 7" id="KW-0547">Nucleotide-binding</keyword>
<dbReference type="SUPFAM" id="SSF81923">
    <property type="entry name" value="Double Clp-N motif"/>
    <property type="match status" value="1"/>
</dbReference>
<dbReference type="Gene3D" id="1.10.8.60">
    <property type="match status" value="2"/>
</dbReference>
<dbReference type="InterPro" id="IPR028299">
    <property type="entry name" value="ClpA/B_CS2"/>
</dbReference>
<dbReference type="GO" id="GO:0008233">
    <property type="term" value="F:peptidase activity"/>
    <property type="evidence" value="ECO:0007669"/>
    <property type="project" value="UniProtKB-KW"/>
</dbReference>
<feature type="coiled-coil region" evidence="8">
    <location>
        <begin position="412"/>
        <end position="479"/>
    </location>
</feature>
<dbReference type="GO" id="GO:0034605">
    <property type="term" value="P:cellular response to heat"/>
    <property type="evidence" value="ECO:0007669"/>
    <property type="project" value="TreeGrafter"/>
</dbReference>
<dbReference type="InterPro" id="IPR036628">
    <property type="entry name" value="Clp_N_dom_sf"/>
</dbReference>
<keyword evidence="10" id="KW-0645">Protease</keyword>
<comment type="function">
    <text evidence="5">Part of a stress-induced multi-chaperone system, it is involved in the recovery of the cell from heat-induced damage, in cooperation with DnaK, DnaJ and GrpE. Acts before DnaK, in the processing of protein aggregates. Protein binding stimulates the ATPase activity; ATP hydrolysis unfolds the denatured protein aggregates, which probably helps expose new hydrophobic binding sites on the surface of ClpB-bound aggregates, contributing to the solubilization and refolding of denatured protein aggregates by DnaK.</text>
</comment>
<dbReference type="InterPro" id="IPR041546">
    <property type="entry name" value="ClpA/ClpB_AAA_lid"/>
</dbReference>
<dbReference type="InterPro" id="IPR050130">
    <property type="entry name" value="ClpA_ClpB"/>
</dbReference>
<feature type="domain" description="Clp R" evidence="9">
    <location>
        <begin position="1"/>
        <end position="147"/>
    </location>
</feature>
<dbReference type="FunFam" id="3.40.50.300:FF:000025">
    <property type="entry name" value="ATP-dependent Clp protease subunit"/>
    <property type="match status" value="1"/>
</dbReference>
<dbReference type="Pfam" id="PF02861">
    <property type="entry name" value="Clp_N"/>
    <property type="match status" value="1"/>
</dbReference>
<evidence type="ECO:0000256" key="8">
    <source>
        <dbReference type="SAM" id="Coils"/>
    </source>
</evidence>
<dbReference type="EMBL" id="AYYZ01000008">
    <property type="protein sequence ID" value="KRM53081.1"/>
    <property type="molecule type" value="Genomic_DNA"/>
</dbReference>
<keyword evidence="8" id="KW-0175">Coiled coil</keyword>
<dbReference type="Pfam" id="PF00004">
    <property type="entry name" value="AAA"/>
    <property type="match status" value="1"/>
</dbReference>
<dbReference type="GO" id="GO:0005524">
    <property type="term" value="F:ATP binding"/>
    <property type="evidence" value="ECO:0007669"/>
    <property type="project" value="UniProtKB-KW"/>
</dbReference>
<evidence type="ECO:0000256" key="6">
    <source>
        <dbReference type="PROSITE-ProRule" id="PRU01251"/>
    </source>
</evidence>
<comment type="caution">
    <text evidence="10">The sequence shown here is derived from an EMBL/GenBank/DDBJ whole genome shotgun (WGS) entry which is preliminary data.</text>
</comment>
<dbReference type="InterPro" id="IPR004176">
    <property type="entry name" value="Clp_R_N"/>
</dbReference>
<dbReference type="Gene3D" id="1.10.1780.10">
    <property type="entry name" value="Clp, N-terminal domain"/>
    <property type="match status" value="1"/>
</dbReference>
<dbReference type="InterPro" id="IPR001270">
    <property type="entry name" value="ClpA/B"/>
</dbReference>
<dbReference type="InterPro" id="IPR019489">
    <property type="entry name" value="Clp_ATPase_C"/>
</dbReference>